<evidence type="ECO:0000313" key="2">
    <source>
        <dbReference type="EMBL" id="MFC7202214.1"/>
    </source>
</evidence>
<keyword evidence="3" id="KW-1185">Reference proteome</keyword>
<sequence>MELNIRAIAYGFGTTLLLGLLSGFTIPFTTVTLPVLGFGLIGVIGGLVAGYMVATGMTDGAVNGLVATMLGAIIVAIGLVIFNILFEGVFFGLTTFAAAIVLIAVAGIPGVVGGALGSMLHDRSEARRSRPAA</sequence>
<feature type="transmembrane region" description="Helical" evidence="1">
    <location>
        <begin position="35"/>
        <end position="54"/>
    </location>
</feature>
<dbReference type="RefSeq" id="WP_390221515.1">
    <property type="nucleotide sequence ID" value="NZ_JBHTAA010000001.1"/>
</dbReference>
<feature type="transmembrane region" description="Helical" evidence="1">
    <location>
        <begin position="7"/>
        <end position="29"/>
    </location>
</feature>
<protein>
    <submittedName>
        <fullName evidence="2">DUF5518 domain-containing protein</fullName>
    </submittedName>
</protein>
<dbReference type="EMBL" id="JBHTAA010000001">
    <property type="protein sequence ID" value="MFC7202214.1"/>
    <property type="molecule type" value="Genomic_DNA"/>
</dbReference>
<feature type="transmembrane region" description="Helical" evidence="1">
    <location>
        <begin position="96"/>
        <end position="120"/>
    </location>
</feature>
<dbReference type="Pfam" id="PF17647">
    <property type="entry name" value="DUF5518"/>
    <property type="match status" value="1"/>
</dbReference>
<name>A0ABD5ZAI8_9EURY</name>
<keyword evidence="1" id="KW-0812">Transmembrane</keyword>
<gene>
    <name evidence="2" type="ORF">ACFQJC_01700</name>
</gene>
<accession>A0ABD5ZAI8</accession>
<evidence type="ECO:0000313" key="3">
    <source>
        <dbReference type="Proteomes" id="UP001596481"/>
    </source>
</evidence>
<keyword evidence="1" id="KW-1133">Transmembrane helix</keyword>
<dbReference type="InterPro" id="IPR040493">
    <property type="entry name" value="DUF5518"/>
</dbReference>
<evidence type="ECO:0000256" key="1">
    <source>
        <dbReference type="SAM" id="Phobius"/>
    </source>
</evidence>
<organism evidence="2 3">
    <name type="scientific">Haloferax namakaokahaiae</name>
    <dbReference type="NCBI Taxonomy" id="1748331"/>
    <lineage>
        <taxon>Archaea</taxon>
        <taxon>Methanobacteriati</taxon>
        <taxon>Methanobacteriota</taxon>
        <taxon>Stenosarchaea group</taxon>
        <taxon>Halobacteria</taxon>
        <taxon>Halobacteriales</taxon>
        <taxon>Haloferacaceae</taxon>
        <taxon>Haloferax</taxon>
    </lineage>
</organism>
<feature type="transmembrane region" description="Helical" evidence="1">
    <location>
        <begin position="61"/>
        <end position="84"/>
    </location>
</feature>
<dbReference type="Proteomes" id="UP001596481">
    <property type="component" value="Unassembled WGS sequence"/>
</dbReference>
<dbReference type="AlphaFoldDB" id="A0ABD5ZAI8"/>
<proteinExistence type="predicted"/>
<comment type="caution">
    <text evidence="2">The sequence shown here is derived from an EMBL/GenBank/DDBJ whole genome shotgun (WGS) entry which is preliminary data.</text>
</comment>
<keyword evidence="1" id="KW-0472">Membrane</keyword>
<reference evidence="2 3" key="1">
    <citation type="journal article" date="2019" name="Int. J. Syst. Evol. Microbiol.">
        <title>The Global Catalogue of Microorganisms (GCM) 10K type strain sequencing project: providing services to taxonomists for standard genome sequencing and annotation.</title>
        <authorList>
            <consortium name="The Broad Institute Genomics Platform"/>
            <consortium name="The Broad Institute Genome Sequencing Center for Infectious Disease"/>
            <person name="Wu L."/>
            <person name="Ma J."/>
        </authorList>
    </citation>
    <scope>NUCLEOTIDE SEQUENCE [LARGE SCALE GENOMIC DNA]</scope>
    <source>
        <strain evidence="2 3">DSM 29988</strain>
    </source>
</reference>